<dbReference type="EMBL" id="AGBW02005012">
    <property type="protein sequence ID" value="OWR55354.1"/>
    <property type="molecule type" value="Genomic_DNA"/>
</dbReference>
<dbReference type="Proteomes" id="UP000007151">
    <property type="component" value="Unassembled WGS sequence"/>
</dbReference>
<protein>
    <submittedName>
        <fullName evidence="1">Uncharacterized protein</fullName>
    </submittedName>
</protein>
<proteinExistence type="predicted"/>
<name>A0A212FNN5_DANPL</name>
<keyword evidence="2" id="KW-1185">Reference proteome</keyword>
<evidence type="ECO:0000313" key="1">
    <source>
        <dbReference type="EMBL" id="OWR55354.1"/>
    </source>
</evidence>
<dbReference type="AlphaFoldDB" id="A0A212FNN5"/>
<dbReference type="KEGG" id="dpl:KGM_201214"/>
<sequence>MFEVSRAGDSAGGRVRVPVRVEVLDHDPRHVRPELLLDPPGGLLHIDDGAGLGPARRGLLILIRRLLRLRVAVFQINELRDKY</sequence>
<dbReference type="InParanoid" id="A0A212FNN5"/>
<comment type="caution">
    <text evidence="1">The sequence shown here is derived from an EMBL/GenBank/DDBJ whole genome shotgun (WGS) entry which is preliminary data.</text>
</comment>
<organism evidence="1 2">
    <name type="scientific">Danaus plexippus plexippus</name>
    <dbReference type="NCBI Taxonomy" id="278856"/>
    <lineage>
        <taxon>Eukaryota</taxon>
        <taxon>Metazoa</taxon>
        <taxon>Ecdysozoa</taxon>
        <taxon>Arthropoda</taxon>
        <taxon>Hexapoda</taxon>
        <taxon>Insecta</taxon>
        <taxon>Pterygota</taxon>
        <taxon>Neoptera</taxon>
        <taxon>Endopterygota</taxon>
        <taxon>Lepidoptera</taxon>
        <taxon>Glossata</taxon>
        <taxon>Ditrysia</taxon>
        <taxon>Papilionoidea</taxon>
        <taxon>Nymphalidae</taxon>
        <taxon>Danainae</taxon>
        <taxon>Danaini</taxon>
        <taxon>Danaina</taxon>
        <taxon>Danaus</taxon>
        <taxon>Danaus</taxon>
    </lineage>
</organism>
<accession>A0A212FNN5</accession>
<reference evidence="1 2" key="1">
    <citation type="journal article" date="2011" name="Cell">
        <title>The monarch butterfly genome yields insights into long-distance migration.</title>
        <authorList>
            <person name="Zhan S."/>
            <person name="Merlin C."/>
            <person name="Boore J.L."/>
            <person name="Reppert S.M."/>
        </authorList>
    </citation>
    <scope>NUCLEOTIDE SEQUENCE [LARGE SCALE GENOMIC DNA]</scope>
    <source>
        <strain evidence="1">F-2</strain>
    </source>
</reference>
<evidence type="ECO:0000313" key="2">
    <source>
        <dbReference type="Proteomes" id="UP000007151"/>
    </source>
</evidence>
<gene>
    <name evidence="1" type="ORF">KGM_201214</name>
</gene>